<feature type="domain" description="Orc1-like AAA ATPase" evidence="2">
    <location>
        <begin position="333"/>
        <end position="521"/>
    </location>
</feature>
<feature type="region of interest" description="Disordered" evidence="1">
    <location>
        <begin position="1786"/>
        <end position="1807"/>
    </location>
</feature>
<evidence type="ECO:0000313" key="3">
    <source>
        <dbReference type="EMBL" id="KAG7372480.1"/>
    </source>
</evidence>
<name>A0A9K3M377_9STRA</name>
<dbReference type="OrthoDB" id="45468at2759"/>
<reference evidence="3" key="1">
    <citation type="journal article" date="2021" name="Sci. Rep.">
        <title>Diploid genomic architecture of Nitzschia inconspicua, an elite biomass production diatom.</title>
        <authorList>
            <person name="Oliver A."/>
            <person name="Podell S."/>
            <person name="Pinowska A."/>
            <person name="Traller J.C."/>
            <person name="Smith S.R."/>
            <person name="McClure R."/>
            <person name="Beliaev A."/>
            <person name="Bohutskyi P."/>
            <person name="Hill E.A."/>
            <person name="Rabines A."/>
            <person name="Zheng H."/>
            <person name="Allen L.Z."/>
            <person name="Kuo A."/>
            <person name="Grigoriev I.V."/>
            <person name="Allen A.E."/>
            <person name="Hazlebeck D."/>
            <person name="Allen E.E."/>
        </authorList>
    </citation>
    <scope>NUCLEOTIDE SEQUENCE</scope>
    <source>
        <strain evidence="3">Hildebrandi</strain>
    </source>
</reference>
<dbReference type="PANTHER" id="PTHR43642">
    <property type="entry name" value="HYBRID SIGNAL TRANSDUCTION HISTIDINE KINASE G"/>
    <property type="match status" value="1"/>
</dbReference>
<feature type="compositionally biased region" description="Polar residues" evidence="1">
    <location>
        <begin position="52"/>
        <end position="77"/>
    </location>
</feature>
<feature type="compositionally biased region" description="Basic residues" evidence="1">
    <location>
        <begin position="1495"/>
        <end position="1506"/>
    </location>
</feature>
<dbReference type="EMBL" id="JAGRRH010000003">
    <property type="protein sequence ID" value="KAG7372480.1"/>
    <property type="molecule type" value="Genomic_DNA"/>
</dbReference>
<gene>
    <name evidence="3" type="ORF">IV203_018623</name>
</gene>
<feature type="region of interest" description="Disordered" evidence="1">
    <location>
        <begin position="1604"/>
        <end position="1646"/>
    </location>
</feature>
<sequence length="1891" mass="212326">MVAKSPIISRTIQLGSLRSQEGITGITVDSTMTNVEDFTEFNNNKHDDYLPKNSSSTTTTAQQDLPKASNSSRSTVGSLMESSAEVSAVNEEETFIGDVRNHSNGAIPETSYHLTTPVRPDSVSTLDNMTFLQESTVTIEEEILEKMAEDEFYSTRRAITEVDEEASLVKPPSSHSVVHENTNKSPSSREIIKVRTVQETDDDESDTTVTSEEGADPATTQSDTVQPMRILLDSDSDRAPIPMVTPLTISDGDLQQRSSWDDNGLDIQGEIESGQEDDSSEGSVDWGDSHSTGEMSTNDDPDFEDIRQSSKSLMSREVAEAANLEGSKGTTLFWGRDKELGILQNALSSMMKEDTAVQRRILWISGMSPGIGKTALINEFLRNVPSGVIVCQGTYCKDLIISPFYGFMSCFCDLLNVLLGREMIGRWRSQIRDVLGDDIYFLQLHLPSLTMLLDTNDRIKPPSSHEHGFDLFFQLKRGLERLLSCVCSQLMVIFAVDDLQWADEDSLRLIQSLLRSRSLERFMFLGCHRRINISHPLSRLKSNVLDDSTTDISLPELDSKTSMFLISERLDDLKPPGESRHVRQPDPKFREIFSGNPFYSIQLLYFLMTSAALKESDEASIVVSLEQIDALMKELERKSILRKSGERTYAFESQIFQQVALANLFNDPERRSHMHSVLAHALLDENSEDIIGDFQEAAEMKNALIAHHVGKGRAAVTDNNTITSICYQVAENFASKASFVSASKMLELDMRKIESKTQWRDTYKKSLKFHLTLSDCLYRGGNLDKAKLLANAIIANARTARDKVGGFRTLASICRGKGQYELSKNVILKALGDIWNESFSTLQVEKELSKVRRRMEPISDTDLLIMNEMTHRKTQAKMPFLMELAEVSSICQDFRTLDLAALRIVELTLQYGSYGQDFTALAFALCGLCFGRRKFHGEAHRYGSLAEEMSDLHTSYGRQAVTHHHYFLRFWKSPVRESPDVLSNICKNSLRDKDFFNLSSQLGAYLSSILVSGNSLAICEALVDEYQNLRMENNVGESWIVFLPYNLIMKLKGKDEKIQEVELTGLKSIQYDIFFQMISAIFFQDMGSAAILCSKLNTRPNGVFVPYAAFFEGMISCHQIRHSTGKEKTNHHKTATKLLDFLTKWAMNGVPDVVCMANVLRIEISIASEIQLSPQQAEKLFDTAIEASLVIPWVAAFACERAGFYFISQNNRRMASEFMTRSYNLYRVWGAEAKVQQLLSKYTELVEADGENQRDLNETSSLLIPIENPTIDLETPDLIDLSDDVVLTGVSMNRYRQQTALDPRLSFQRVSSERAIGSTMPSTGMRDAFQRVASDRILFKEDPRIFPSWPHPLHNPSLNQRHNSSQQLQQQHQIGLQPQHQSLAAQQRGYVSKRYYQQHPQLVIAHPHQEQYMYQRTNQPHHFQHQVEPHKFYHEMVQGHQLLHKAQIHPQSIPLSRTTYGMQQPFGTIPETGKAAATVEINPSPSASKTFSSPKKPKKSKSRPVRSRSTPERMPREDVPAAEISITIPKKEKHKATIGETWAELKQDLHPKLFLKDMNIGRKQKSNGLHPDNKNPDVSKSLSLSGTKERPSLALLPTWAVRSWSSGRKSSEKNSEERETPLLRRRLKTNKECAKASTPESPRIERNGSLGVLAAVAIEQPISPKGKRVHTKKIKVTDVTSIVDDFADLPLNEPYSPTRKNGITETVSDKKTGIHVSIKKTKNEKCKKLGTVSSEKEVLRKNEEVLVTTTDESEPSVQKKGAAKKTTTKNKKKATIQKEEAYAKKKITGASVAPSSPLASPKKKKCAMKQVPCTEIPEILHSPTKKKTCSKKMVENNVVVPAMTNDAIEKSCGDKTSTSDKKKASMASVADSQEKVIGARKSKKPRKHSTE</sequence>
<feature type="region of interest" description="Disordered" evidence="1">
    <location>
        <begin position="1349"/>
        <end position="1380"/>
    </location>
</feature>
<feature type="region of interest" description="Disordered" evidence="1">
    <location>
        <begin position="165"/>
        <end position="305"/>
    </location>
</feature>
<evidence type="ECO:0000259" key="2">
    <source>
        <dbReference type="Pfam" id="PF13191"/>
    </source>
</evidence>
<feature type="compositionally biased region" description="Basic residues" evidence="1">
    <location>
        <begin position="1878"/>
        <end position="1891"/>
    </location>
</feature>
<proteinExistence type="predicted"/>
<reference evidence="3" key="2">
    <citation type="submission" date="2021-04" db="EMBL/GenBank/DDBJ databases">
        <authorList>
            <person name="Podell S."/>
        </authorList>
    </citation>
    <scope>NUCLEOTIDE SEQUENCE</scope>
    <source>
        <strain evidence="3">Hildebrandi</strain>
    </source>
</reference>
<dbReference type="InterPro" id="IPR041664">
    <property type="entry name" value="AAA_16"/>
</dbReference>
<feature type="compositionally biased region" description="Basic and acidic residues" evidence="1">
    <location>
        <begin position="1609"/>
        <end position="1622"/>
    </location>
</feature>
<feature type="compositionally biased region" description="Low complexity" evidence="1">
    <location>
        <begin position="1357"/>
        <end position="1380"/>
    </location>
</feature>
<feature type="region of interest" description="Disordered" evidence="1">
    <location>
        <begin position="1483"/>
        <end position="1533"/>
    </location>
</feature>
<dbReference type="InterPro" id="IPR053159">
    <property type="entry name" value="Hybrid_Histidine_Kinase"/>
</dbReference>
<feature type="compositionally biased region" description="Basic and acidic residues" evidence="1">
    <location>
        <begin position="1847"/>
        <end position="1863"/>
    </location>
</feature>
<evidence type="ECO:0000313" key="4">
    <source>
        <dbReference type="Proteomes" id="UP000693970"/>
    </source>
</evidence>
<evidence type="ECO:0000256" key="1">
    <source>
        <dbReference type="SAM" id="MobiDB-lite"/>
    </source>
</evidence>
<protein>
    <submittedName>
        <fullName evidence="3">AAA ATPase domain containing protein</fullName>
    </submittedName>
</protein>
<feature type="region of interest" description="Disordered" evidence="1">
    <location>
        <begin position="43"/>
        <end position="119"/>
    </location>
</feature>
<dbReference type="Pfam" id="PF13191">
    <property type="entry name" value="AAA_16"/>
    <property type="match status" value="1"/>
</dbReference>
<feature type="region of interest" description="Disordered" evidence="1">
    <location>
        <begin position="1845"/>
        <end position="1891"/>
    </location>
</feature>
<accession>A0A9K3M377</accession>
<feature type="compositionally biased region" description="Basic and acidic residues" evidence="1">
    <location>
        <begin position="1509"/>
        <end position="1519"/>
    </location>
</feature>
<organism evidence="3 4">
    <name type="scientific">Nitzschia inconspicua</name>
    <dbReference type="NCBI Taxonomy" id="303405"/>
    <lineage>
        <taxon>Eukaryota</taxon>
        <taxon>Sar</taxon>
        <taxon>Stramenopiles</taxon>
        <taxon>Ochrophyta</taxon>
        <taxon>Bacillariophyta</taxon>
        <taxon>Bacillariophyceae</taxon>
        <taxon>Bacillariophycidae</taxon>
        <taxon>Bacillariales</taxon>
        <taxon>Bacillariaceae</taxon>
        <taxon>Nitzschia</taxon>
    </lineage>
</organism>
<feature type="compositionally biased region" description="Basic residues" evidence="1">
    <location>
        <begin position="1761"/>
        <end position="1772"/>
    </location>
</feature>
<feature type="compositionally biased region" description="Low complexity" evidence="1">
    <location>
        <begin position="1483"/>
        <end position="1494"/>
    </location>
</feature>
<feature type="region of interest" description="Disordered" evidence="1">
    <location>
        <begin position="1749"/>
        <end position="1772"/>
    </location>
</feature>
<dbReference type="Proteomes" id="UP000693970">
    <property type="component" value="Unassembled WGS sequence"/>
</dbReference>
<feature type="compositionally biased region" description="Low complexity" evidence="1">
    <location>
        <begin position="1790"/>
        <end position="1800"/>
    </location>
</feature>
<feature type="region of interest" description="Disordered" evidence="1">
    <location>
        <begin position="1563"/>
        <end position="1586"/>
    </location>
</feature>
<comment type="caution">
    <text evidence="3">The sequence shown here is derived from an EMBL/GenBank/DDBJ whole genome shotgun (WGS) entry which is preliminary data.</text>
</comment>
<keyword evidence="4" id="KW-1185">Reference proteome</keyword>
<dbReference type="PANTHER" id="PTHR43642:SF1">
    <property type="entry name" value="HYBRID SIGNAL TRANSDUCTION HISTIDINE KINASE G"/>
    <property type="match status" value="1"/>
</dbReference>